<evidence type="ECO:0000256" key="4">
    <source>
        <dbReference type="ARBA" id="ARBA00022722"/>
    </source>
</evidence>
<sequence length="226" mass="24336">MRSTDADARIAGHVFRDPALLAQALTHRSAGAPHNERLEFLGDALVGLVVAEALYLRWPKADEGAMTRARAELVRESSLARIARDLDLGARITLGPGEMKSGGHRRDSILSDALEAVVGAIYLDAGFEACRSAVMPWFEAQLAALPAGGIGKDPKTRLQEWLQGRQRPLPAYELVSESGEEHARTFHVRCLLSDPALEAEGSGSSRRAAEQDAAAAILTQLEPLKP</sequence>
<dbReference type="SMART" id="SM00358">
    <property type="entry name" value="DSRM"/>
    <property type="match status" value="1"/>
</dbReference>
<evidence type="ECO:0000259" key="9">
    <source>
        <dbReference type="PROSITE" id="PS50137"/>
    </source>
</evidence>
<protein>
    <recommendedName>
        <fullName evidence="8">Ribonuclease 3</fullName>
        <ecNumber evidence="8">3.1.26.3</ecNumber>
    </recommendedName>
    <alternativeName>
        <fullName evidence="8">Ribonuclease III</fullName>
        <shortName evidence="8">RNase III</shortName>
    </alternativeName>
</protein>
<comment type="function">
    <text evidence="8">Digests double-stranded RNA. Involved in the processing of primary rRNA transcript to yield the immediate precursors to the large and small rRNAs (23S and 16S). Processes some mRNAs, and tRNAs when they are encoded in the rRNA operon. Processes pre-crRNA and tracrRNA of type II CRISPR loci if present in the organism.</text>
</comment>
<evidence type="ECO:0000256" key="6">
    <source>
        <dbReference type="ARBA" id="ARBA00022801"/>
    </source>
</evidence>
<reference evidence="11 12" key="1">
    <citation type="submission" date="2020-08" db="EMBL/GenBank/DDBJ databases">
        <title>A Genomic Blueprint of the Chicken Gut Microbiome.</title>
        <authorList>
            <person name="Gilroy R."/>
            <person name="Ravi A."/>
            <person name="Getino M."/>
            <person name="Pursley I."/>
            <person name="Horton D.L."/>
            <person name="Alikhan N.-F."/>
            <person name="Baker D."/>
            <person name="Gharbi K."/>
            <person name="Hall N."/>
            <person name="Watson M."/>
            <person name="Adriaenssens E.M."/>
            <person name="Foster-Nyarko E."/>
            <person name="Jarju S."/>
            <person name="Secka A."/>
            <person name="Antonio M."/>
            <person name="Oren A."/>
            <person name="Chaudhuri R."/>
            <person name="La Ragione R.M."/>
            <person name="Hildebrand F."/>
            <person name="Pallen M.J."/>
        </authorList>
    </citation>
    <scope>NUCLEOTIDE SEQUENCE [LARGE SCALE GENOMIC DNA]</scope>
    <source>
        <strain evidence="11 12">Sa2BVA3</strain>
    </source>
</reference>
<dbReference type="PROSITE" id="PS50142">
    <property type="entry name" value="RNASE_3_2"/>
    <property type="match status" value="1"/>
</dbReference>
<keyword evidence="8" id="KW-0698">rRNA processing</keyword>
<feature type="domain" description="DRBM" evidence="9">
    <location>
        <begin position="153"/>
        <end position="223"/>
    </location>
</feature>
<dbReference type="Proteomes" id="UP000647183">
    <property type="component" value="Unassembled WGS sequence"/>
</dbReference>
<evidence type="ECO:0000259" key="10">
    <source>
        <dbReference type="PROSITE" id="PS50142"/>
    </source>
</evidence>
<comment type="caution">
    <text evidence="11">The sequence shown here is derived from an EMBL/GenBank/DDBJ whole genome shotgun (WGS) entry which is preliminary data.</text>
</comment>
<evidence type="ECO:0000256" key="1">
    <source>
        <dbReference type="ARBA" id="ARBA00000109"/>
    </source>
</evidence>
<dbReference type="InterPro" id="IPR014720">
    <property type="entry name" value="dsRBD_dom"/>
</dbReference>
<proteinExistence type="inferred from homology"/>
<dbReference type="Pfam" id="PF14622">
    <property type="entry name" value="Ribonucleas_3_3"/>
    <property type="match status" value="1"/>
</dbReference>
<keyword evidence="8" id="KW-0479">Metal-binding</keyword>
<evidence type="ECO:0000256" key="3">
    <source>
        <dbReference type="ARBA" id="ARBA00022664"/>
    </source>
</evidence>
<comment type="subcellular location">
    <subcellularLocation>
        <location evidence="8">Cytoplasm</location>
    </subcellularLocation>
</comment>
<organism evidence="11 12">
    <name type="scientific">Luteimonas colneyensis</name>
    <dbReference type="NCBI Taxonomy" id="2762230"/>
    <lineage>
        <taxon>Bacteria</taxon>
        <taxon>Pseudomonadati</taxon>
        <taxon>Pseudomonadota</taxon>
        <taxon>Gammaproteobacteria</taxon>
        <taxon>Lysobacterales</taxon>
        <taxon>Lysobacteraceae</taxon>
        <taxon>Luteimonas</taxon>
    </lineage>
</organism>
<feature type="binding site" evidence="8">
    <location>
        <position position="39"/>
    </location>
    <ligand>
        <name>Mg(2+)</name>
        <dbReference type="ChEBI" id="CHEBI:18420"/>
    </ligand>
</feature>
<dbReference type="EC" id="3.1.26.3" evidence="8"/>
<feature type="domain" description="RNase III" evidence="10">
    <location>
        <begin position="12"/>
        <end position="126"/>
    </location>
</feature>
<evidence type="ECO:0000313" key="12">
    <source>
        <dbReference type="Proteomes" id="UP000647183"/>
    </source>
</evidence>
<evidence type="ECO:0000256" key="8">
    <source>
        <dbReference type="HAMAP-Rule" id="MF_00104"/>
    </source>
</evidence>
<keyword evidence="8" id="KW-0460">Magnesium</keyword>
<dbReference type="RefSeq" id="WP_191728271.1">
    <property type="nucleotide sequence ID" value="NZ_JACSQJ010000001.1"/>
</dbReference>
<gene>
    <name evidence="8 11" type="primary">rnc</name>
    <name evidence="11" type="ORF">H9645_03255</name>
</gene>
<dbReference type="InterPro" id="IPR000999">
    <property type="entry name" value="RNase_III_dom"/>
</dbReference>
<comment type="catalytic activity">
    <reaction evidence="1 8">
        <text>Endonucleolytic cleavage to 5'-phosphomonoester.</text>
        <dbReference type="EC" id="3.1.26.3"/>
    </reaction>
</comment>
<dbReference type="Pfam" id="PF00035">
    <property type="entry name" value="dsrm"/>
    <property type="match status" value="1"/>
</dbReference>
<feature type="binding site" evidence="8">
    <location>
        <position position="115"/>
    </location>
    <ligand>
        <name>Mg(2+)</name>
        <dbReference type="ChEBI" id="CHEBI:18420"/>
    </ligand>
</feature>
<dbReference type="PROSITE" id="PS50137">
    <property type="entry name" value="DS_RBD"/>
    <property type="match status" value="1"/>
</dbReference>
<dbReference type="CDD" id="cd00593">
    <property type="entry name" value="RIBOc"/>
    <property type="match status" value="1"/>
</dbReference>
<keyword evidence="7 8" id="KW-0694">RNA-binding</keyword>
<dbReference type="EMBL" id="JACSQJ010000001">
    <property type="protein sequence ID" value="MBD7987044.1"/>
    <property type="molecule type" value="Genomic_DNA"/>
</dbReference>
<dbReference type="InterPro" id="IPR036389">
    <property type="entry name" value="RNase_III_sf"/>
</dbReference>
<keyword evidence="8" id="KW-0819">tRNA processing</keyword>
<dbReference type="CDD" id="cd10845">
    <property type="entry name" value="DSRM_RNAse_III_family"/>
    <property type="match status" value="1"/>
</dbReference>
<comment type="cofactor">
    <cofactor evidence="8">
        <name>Mg(2+)</name>
        <dbReference type="ChEBI" id="CHEBI:18420"/>
    </cofactor>
</comment>
<dbReference type="SUPFAM" id="SSF54768">
    <property type="entry name" value="dsRNA-binding domain-like"/>
    <property type="match status" value="1"/>
</dbReference>
<dbReference type="Gene3D" id="3.30.160.20">
    <property type="match status" value="1"/>
</dbReference>
<dbReference type="PANTHER" id="PTHR11207:SF0">
    <property type="entry name" value="RIBONUCLEASE 3"/>
    <property type="match status" value="1"/>
</dbReference>
<dbReference type="GO" id="GO:0004525">
    <property type="term" value="F:ribonuclease III activity"/>
    <property type="evidence" value="ECO:0007669"/>
    <property type="project" value="UniProtKB-EC"/>
</dbReference>
<dbReference type="SMART" id="SM00535">
    <property type="entry name" value="RIBOc"/>
    <property type="match status" value="1"/>
</dbReference>
<keyword evidence="8" id="KW-0699">rRNA-binding</keyword>
<feature type="active site" evidence="8">
    <location>
        <position position="115"/>
    </location>
</feature>
<keyword evidence="4 8" id="KW-0540">Nuclease</keyword>
<dbReference type="Gene3D" id="1.10.1520.10">
    <property type="entry name" value="Ribonuclease III domain"/>
    <property type="match status" value="1"/>
</dbReference>
<dbReference type="PANTHER" id="PTHR11207">
    <property type="entry name" value="RIBONUCLEASE III"/>
    <property type="match status" value="1"/>
</dbReference>
<keyword evidence="3 8" id="KW-0507">mRNA processing</keyword>
<feature type="active site" evidence="8">
    <location>
        <position position="43"/>
    </location>
</feature>
<feature type="binding site" evidence="8">
    <location>
        <position position="112"/>
    </location>
    <ligand>
        <name>Mg(2+)</name>
        <dbReference type="ChEBI" id="CHEBI:18420"/>
    </ligand>
</feature>
<keyword evidence="8" id="KW-0963">Cytoplasm</keyword>
<dbReference type="PROSITE" id="PS00517">
    <property type="entry name" value="RNASE_3_1"/>
    <property type="match status" value="1"/>
</dbReference>
<evidence type="ECO:0000256" key="5">
    <source>
        <dbReference type="ARBA" id="ARBA00022759"/>
    </source>
</evidence>
<evidence type="ECO:0000256" key="7">
    <source>
        <dbReference type="ARBA" id="ARBA00022884"/>
    </source>
</evidence>
<dbReference type="InterPro" id="IPR011907">
    <property type="entry name" value="RNase_III"/>
</dbReference>
<accession>A0ABR8UHE3</accession>
<name>A0ABR8UHE3_9GAMM</name>
<dbReference type="SUPFAM" id="SSF69065">
    <property type="entry name" value="RNase III domain-like"/>
    <property type="match status" value="1"/>
</dbReference>
<comment type="subunit">
    <text evidence="8">Homodimer.</text>
</comment>
<comment type="similarity">
    <text evidence="2">Belongs to the ribonuclease III family.</text>
</comment>
<keyword evidence="6 8" id="KW-0378">Hydrolase</keyword>
<evidence type="ECO:0000313" key="11">
    <source>
        <dbReference type="EMBL" id="MBD7987044.1"/>
    </source>
</evidence>
<dbReference type="NCBIfam" id="TIGR02191">
    <property type="entry name" value="RNaseIII"/>
    <property type="match status" value="1"/>
</dbReference>
<keyword evidence="5 8" id="KW-0255">Endonuclease</keyword>
<evidence type="ECO:0000256" key="2">
    <source>
        <dbReference type="ARBA" id="ARBA00010183"/>
    </source>
</evidence>
<keyword evidence="12" id="KW-1185">Reference proteome</keyword>
<dbReference type="HAMAP" id="MF_00104">
    <property type="entry name" value="RNase_III"/>
    <property type="match status" value="1"/>
</dbReference>